<dbReference type="Proteomes" id="UP000519897">
    <property type="component" value="Unassembled WGS sequence"/>
</dbReference>
<sequence>MTATAAGASSNSTAASSSSPHSADSRYVSLPKSWKGPEGPGVKRGPPSNDDIVRGVMNRNREYSHYAGSVPDASPYVAQVQLPPITEADKGYAMVAQSMTATPGYAEAEKGLNDKQFELIKEGVKDVDRSFITPETFKNLDKLTDDQKAAYMVDLIEGRQHLTAYLNQYGDSVPKGDEADADLKARLDIVLNDPGVLAAADSAFSRGAQAFLQKPENDMLLSKFTDAYFADIAGGKAIDRALASGKTIEEAFAAYSSEASFLTKILPPDVRDKYAGAASLTLSQLTQKYMVGDGTGGDLSMFNVDANGNSDTLTPAAEAMALQFMAQTLNDKNVSQLSIKLNYAQDIARNVNGVITLLRTGMKMDDALASVMKSVNAKPAPLGIPNDIYKAGLMHGVQTLTLASVLTARAIGNGPKPKPHDIAAAVANGVQIIGMTTEGLAKNLDSRGKAFSMFGTGTGTWGASISKFIDPKTLEAGGKIIGGVGSFAMAGLAFFSAHRALKSGEKPEAAFQIISGAAMLTSGTVGMAEVALQFSSIVPRITAPFAASIPNYTNIVTNGLKYGLSMVGRVAGTVGALAGLVLGLLEMAKGVKVLGKLEGQVNDRLRPLIGKEVSFMFRPSL</sequence>
<evidence type="ECO:0000256" key="1">
    <source>
        <dbReference type="SAM" id="MobiDB-lite"/>
    </source>
</evidence>
<feature type="compositionally biased region" description="Low complexity" evidence="1">
    <location>
        <begin position="1"/>
        <end position="22"/>
    </location>
</feature>
<name>A0A7W6PN25_9HYPH</name>
<dbReference type="RefSeq" id="WP_165135003.1">
    <property type="nucleotide sequence ID" value="NZ_CP049250.1"/>
</dbReference>
<organism evidence="2 3">
    <name type="scientific">Rhizobium rhizoryzae</name>
    <dbReference type="NCBI Taxonomy" id="451876"/>
    <lineage>
        <taxon>Bacteria</taxon>
        <taxon>Pseudomonadati</taxon>
        <taxon>Pseudomonadota</taxon>
        <taxon>Alphaproteobacteria</taxon>
        <taxon>Hyphomicrobiales</taxon>
        <taxon>Rhizobiaceae</taxon>
        <taxon>Rhizobium/Agrobacterium group</taxon>
        <taxon>Rhizobium</taxon>
    </lineage>
</organism>
<dbReference type="EMBL" id="JACIEC010000001">
    <property type="protein sequence ID" value="MBB4141505.1"/>
    <property type="molecule type" value="Genomic_DNA"/>
</dbReference>
<reference evidence="2 3" key="1">
    <citation type="submission" date="2020-08" db="EMBL/GenBank/DDBJ databases">
        <title>Genomic Encyclopedia of Type Strains, Phase IV (KMG-IV): sequencing the most valuable type-strain genomes for metagenomic binning, comparative biology and taxonomic classification.</title>
        <authorList>
            <person name="Goeker M."/>
        </authorList>
    </citation>
    <scope>NUCLEOTIDE SEQUENCE [LARGE SCALE GENOMIC DNA]</scope>
    <source>
        <strain evidence="2 3">DSM 29514</strain>
    </source>
</reference>
<evidence type="ECO:0000313" key="2">
    <source>
        <dbReference type="EMBL" id="MBB4141505.1"/>
    </source>
</evidence>
<gene>
    <name evidence="2" type="ORF">GGQ72_000004</name>
</gene>
<protein>
    <submittedName>
        <fullName evidence="2">Uncharacterized protein</fullName>
    </submittedName>
</protein>
<keyword evidence="3" id="KW-1185">Reference proteome</keyword>
<evidence type="ECO:0000313" key="3">
    <source>
        <dbReference type="Proteomes" id="UP000519897"/>
    </source>
</evidence>
<comment type="caution">
    <text evidence="2">The sequence shown here is derived from an EMBL/GenBank/DDBJ whole genome shotgun (WGS) entry which is preliminary data.</text>
</comment>
<feature type="region of interest" description="Disordered" evidence="1">
    <location>
        <begin position="1"/>
        <end position="52"/>
    </location>
</feature>
<proteinExistence type="predicted"/>
<accession>A0A7W6PN25</accession>
<dbReference type="AlphaFoldDB" id="A0A7W6PN25"/>